<dbReference type="AlphaFoldDB" id="A0A174LZ00"/>
<dbReference type="Proteomes" id="UP000095651">
    <property type="component" value="Unassembled WGS sequence"/>
</dbReference>
<accession>A0A174LZ00</accession>
<gene>
    <name evidence="1" type="ORF">ERS852407_05474</name>
</gene>
<dbReference type="EMBL" id="CYZE01000023">
    <property type="protein sequence ID" value="CUP26940.1"/>
    <property type="molecule type" value="Genomic_DNA"/>
</dbReference>
<dbReference type="RefSeq" id="WP_055660006.1">
    <property type="nucleotide sequence ID" value="NZ_CABIXC010000023.1"/>
</dbReference>
<name>A0A174LZ00_9FIRM</name>
<reference evidence="1 2" key="1">
    <citation type="submission" date="2015-09" db="EMBL/GenBank/DDBJ databases">
        <authorList>
            <consortium name="Pathogen Informatics"/>
        </authorList>
    </citation>
    <scope>NUCLEOTIDE SEQUENCE [LARGE SCALE GENOMIC DNA]</scope>
    <source>
        <strain evidence="1 2">2789STDY5608850</strain>
    </source>
</reference>
<sequence length="281" mass="32290">MGKCDIILSQYFEDDCRYADLINGFVFEGRQVVDEKDIIDRNPVITGFLGKVKGCIPIQKYRDAVRKIVFGMNFIVLGLEHPFLGGITKEDRFKAVVTIVLYYGSEPWQGARTLYDLLDLDSVPDKVKDLLNDYRIHILEVRRIQELDRYQTDLREVFGFIQKSGDKAAVINFAFENAEKFQKLEEDAYDVISILTGSKELETMKEKYREKGGKINMCEAIRGLIEEGKAIGLSLGDQGRSQTVARNMYARGFTAEEAARLIGISHTQIRDWYDEWQKERS</sequence>
<evidence type="ECO:0008006" key="3">
    <source>
        <dbReference type="Google" id="ProtNLM"/>
    </source>
</evidence>
<evidence type="ECO:0000313" key="1">
    <source>
        <dbReference type="EMBL" id="CUP26940.1"/>
    </source>
</evidence>
<organism evidence="1 2">
    <name type="scientific">Hungatella hathewayi</name>
    <dbReference type="NCBI Taxonomy" id="154046"/>
    <lineage>
        <taxon>Bacteria</taxon>
        <taxon>Bacillati</taxon>
        <taxon>Bacillota</taxon>
        <taxon>Clostridia</taxon>
        <taxon>Lachnospirales</taxon>
        <taxon>Lachnospiraceae</taxon>
        <taxon>Hungatella</taxon>
    </lineage>
</organism>
<evidence type="ECO:0000313" key="2">
    <source>
        <dbReference type="Proteomes" id="UP000095651"/>
    </source>
</evidence>
<protein>
    <recommendedName>
        <fullName evidence="3">Transposase</fullName>
    </recommendedName>
</protein>
<proteinExistence type="predicted"/>